<proteinExistence type="predicted"/>
<dbReference type="HOGENOM" id="CLU_2119521_0_0_0"/>
<organism evidence="2">
    <name type="scientific">Solibacter usitatus (strain Ellin6076)</name>
    <dbReference type="NCBI Taxonomy" id="234267"/>
    <lineage>
        <taxon>Bacteria</taxon>
        <taxon>Pseudomonadati</taxon>
        <taxon>Acidobacteriota</taxon>
        <taxon>Terriglobia</taxon>
        <taxon>Bryobacterales</taxon>
        <taxon>Solibacteraceae</taxon>
        <taxon>Candidatus Solibacter</taxon>
    </lineage>
</organism>
<dbReference type="AlphaFoldDB" id="Q01ZA6"/>
<dbReference type="InParanoid" id="Q01ZA6"/>
<accession>Q01ZA6</accession>
<dbReference type="EMBL" id="CP000473">
    <property type="protein sequence ID" value="ABJ85009.1"/>
    <property type="molecule type" value="Genomic_DNA"/>
</dbReference>
<reference evidence="2" key="1">
    <citation type="submission" date="2006-10" db="EMBL/GenBank/DDBJ databases">
        <title>Complete sequence of Solibacter usitatus Ellin6076.</title>
        <authorList>
            <consortium name="US DOE Joint Genome Institute"/>
            <person name="Copeland A."/>
            <person name="Lucas S."/>
            <person name="Lapidus A."/>
            <person name="Barry K."/>
            <person name="Detter J.C."/>
            <person name="Glavina del Rio T."/>
            <person name="Hammon N."/>
            <person name="Israni S."/>
            <person name="Dalin E."/>
            <person name="Tice H."/>
            <person name="Pitluck S."/>
            <person name="Thompson L.S."/>
            <person name="Brettin T."/>
            <person name="Bruce D."/>
            <person name="Han C."/>
            <person name="Tapia R."/>
            <person name="Gilna P."/>
            <person name="Schmutz J."/>
            <person name="Larimer F."/>
            <person name="Land M."/>
            <person name="Hauser L."/>
            <person name="Kyrpides N."/>
            <person name="Mikhailova N."/>
            <person name="Janssen P.H."/>
            <person name="Kuske C.R."/>
            <person name="Richardson P."/>
        </authorList>
    </citation>
    <scope>NUCLEOTIDE SEQUENCE</scope>
    <source>
        <strain evidence="2">Ellin6076</strain>
    </source>
</reference>
<dbReference type="KEGG" id="sus:Acid_4044"/>
<keyword evidence="1" id="KW-0732">Signal</keyword>
<name>Q01ZA6_SOLUE</name>
<evidence type="ECO:0000313" key="2">
    <source>
        <dbReference type="EMBL" id="ABJ85009.1"/>
    </source>
</evidence>
<evidence type="ECO:0000256" key="1">
    <source>
        <dbReference type="SAM" id="SignalP"/>
    </source>
</evidence>
<gene>
    <name evidence="2" type="ordered locus">Acid_4044</name>
</gene>
<protein>
    <submittedName>
        <fullName evidence="2">Uncharacterized protein</fullName>
    </submittedName>
</protein>
<feature type="signal peptide" evidence="1">
    <location>
        <begin position="1"/>
        <end position="18"/>
    </location>
</feature>
<sequence length="114" mass="12128" precursor="true">MISFKLLPAALLSAAVFAAETPVDGKWSCTNIQPTGQESPWSLMIGEDGGKLTGSLTDGEADVQLSKVKLAGKVLSFRFYINAKPYLFEGTIQGARLEGKYSGPEAAGTLRCSR</sequence>
<feature type="chain" id="PRO_5004163526" evidence="1">
    <location>
        <begin position="19"/>
        <end position="114"/>
    </location>
</feature>